<dbReference type="PANTHER" id="PTHR10127:SF780">
    <property type="entry name" value="METALLOENDOPEPTIDASE"/>
    <property type="match status" value="1"/>
</dbReference>
<feature type="signal peptide" evidence="11">
    <location>
        <begin position="1"/>
        <end position="20"/>
    </location>
</feature>
<dbReference type="GO" id="GO:0008270">
    <property type="term" value="F:zinc ion binding"/>
    <property type="evidence" value="ECO:0007669"/>
    <property type="project" value="UniProtKB-UniRule"/>
</dbReference>
<accession>A0AAV2QI60</accession>
<dbReference type="InterPro" id="IPR024079">
    <property type="entry name" value="MetalloPept_cat_dom_sf"/>
</dbReference>
<evidence type="ECO:0000256" key="10">
    <source>
        <dbReference type="PROSITE-ProRule" id="PRU01211"/>
    </source>
</evidence>
<feature type="binding site" evidence="10">
    <location>
        <position position="173"/>
    </location>
    <ligand>
        <name>Zn(2+)</name>
        <dbReference type="ChEBI" id="CHEBI:29105"/>
        <note>catalytic</note>
    </ligand>
</feature>
<protein>
    <recommendedName>
        <fullName evidence="11">Metalloendopeptidase</fullName>
        <ecNumber evidence="11">3.4.24.-</ecNumber>
    </recommendedName>
</protein>
<keyword evidence="4 10" id="KW-0378">Hydrolase</keyword>
<keyword evidence="14" id="KW-1185">Reference proteome</keyword>
<dbReference type="EC" id="3.4.24.-" evidence="11"/>
<keyword evidence="1 10" id="KW-0645">Protease</keyword>
<dbReference type="GO" id="GO:0006508">
    <property type="term" value="P:proteolysis"/>
    <property type="evidence" value="ECO:0007669"/>
    <property type="project" value="UniProtKB-KW"/>
</dbReference>
<keyword evidence="8" id="KW-1015">Disulfide bond</keyword>
<evidence type="ECO:0000256" key="7">
    <source>
        <dbReference type="ARBA" id="ARBA00023145"/>
    </source>
</evidence>
<comment type="cofactor">
    <cofactor evidence="10 11">
        <name>Zn(2+)</name>
        <dbReference type="ChEBI" id="CHEBI:29105"/>
    </cofactor>
    <text evidence="10 11">Binds 1 zinc ion per subunit.</text>
</comment>
<feature type="binding site" evidence="10">
    <location>
        <position position="179"/>
    </location>
    <ligand>
        <name>Zn(2+)</name>
        <dbReference type="ChEBI" id="CHEBI:29105"/>
        <note>catalytic</note>
    </ligand>
</feature>
<evidence type="ECO:0000259" key="12">
    <source>
        <dbReference type="PROSITE" id="PS51864"/>
    </source>
</evidence>
<dbReference type="SMART" id="SM00235">
    <property type="entry name" value="ZnMc"/>
    <property type="match status" value="1"/>
</dbReference>
<dbReference type="SUPFAM" id="SSF55486">
    <property type="entry name" value="Metalloproteases ('zincins'), catalytic domain"/>
    <property type="match status" value="1"/>
</dbReference>
<keyword evidence="3 11" id="KW-0732">Signal</keyword>
<dbReference type="FunFam" id="3.40.390.10:FF:000015">
    <property type="entry name" value="Meprin A subunit"/>
    <property type="match status" value="1"/>
</dbReference>
<evidence type="ECO:0000256" key="4">
    <source>
        <dbReference type="ARBA" id="ARBA00022801"/>
    </source>
</evidence>
<evidence type="ECO:0000256" key="6">
    <source>
        <dbReference type="ARBA" id="ARBA00023049"/>
    </source>
</evidence>
<dbReference type="EMBL" id="CAXKWB010006484">
    <property type="protein sequence ID" value="CAL4083015.1"/>
    <property type="molecule type" value="Genomic_DNA"/>
</dbReference>
<evidence type="ECO:0000256" key="3">
    <source>
        <dbReference type="ARBA" id="ARBA00022729"/>
    </source>
</evidence>
<dbReference type="PRINTS" id="PR00480">
    <property type="entry name" value="ASTACIN"/>
</dbReference>
<feature type="active site" evidence="10">
    <location>
        <position position="170"/>
    </location>
</feature>
<dbReference type="GO" id="GO:0004222">
    <property type="term" value="F:metalloendopeptidase activity"/>
    <property type="evidence" value="ECO:0007669"/>
    <property type="project" value="UniProtKB-UniRule"/>
</dbReference>
<name>A0AAV2QI60_MEGNR</name>
<comment type="caution">
    <text evidence="10">Lacks conserved residue(s) required for the propagation of feature annotation.</text>
</comment>
<dbReference type="Pfam" id="PF01400">
    <property type="entry name" value="Astacin"/>
    <property type="match status" value="1"/>
</dbReference>
<dbReference type="CDD" id="cd04280">
    <property type="entry name" value="ZnMc_astacin_like"/>
    <property type="match status" value="1"/>
</dbReference>
<evidence type="ECO:0000256" key="5">
    <source>
        <dbReference type="ARBA" id="ARBA00022833"/>
    </source>
</evidence>
<evidence type="ECO:0000256" key="1">
    <source>
        <dbReference type="ARBA" id="ARBA00022670"/>
    </source>
</evidence>
<keyword evidence="2 10" id="KW-0479">Metal-binding</keyword>
<dbReference type="Proteomes" id="UP001497623">
    <property type="component" value="Unassembled WGS sequence"/>
</dbReference>
<keyword evidence="6 10" id="KW-0482">Metalloprotease</keyword>
<dbReference type="InterPro" id="IPR001506">
    <property type="entry name" value="Peptidase_M12A"/>
</dbReference>
<evidence type="ECO:0000256" key="8">
    <source>
        <dbReference type="ARBA" id="ARBA00023157"/>
    </source>
</evidence>
<evidence type="ECO:0000313" key="14">
    <source>
        <dbReference type="Proteomes" id="UP001497623"/>
    </source>
</evidence>
<comment type="caution">
    <text evidence="13">The sequence shown here is derived from an EMBL/GenBank/DDBJ whole genome shotgun (WGS) entry which is preliminary data.</text>
</comment>
<organism evidence="13 14">
    <name type="scientific">Meganyctiphanes norvegica</name>
    <name type="common">Northern krill</name>
    <name type="synonym">Thysanopoda norvegica</name>
    <dbReference type="NCBI Taxonomy" id="48144"/>
    <lineage>
        <taxon>Eukaryota</taxon>
        <taxon>Metazoa</taxon>
        <taxon>Ecdysozoa</taxon>
        <taxon>Arthropoda</taxon>
        <taxon>Crustacea</taxon>
        <taxon>Multicrustacea</taxon>
        <taxon>Malacostraca</taxon>
        <taxon>Eumalacostraca</taxon>
        <taxon>Eucarida</taxon>
        <taxon>Euphausiacea</taxon>
        <taxon>Euphausiidae</taxon>
        <taxon>Meganyctiphanes</taxon>
    </lineage>
</organism>
<gene>
    <name evidence="13" type="ORF">MNOR_LOCUS12056</name>
</gene>
<dbReference type="PROSITE" id="PS51864">
    <property type="entry name" value="ASTACIN"/>
    <property type="match status" value="1"/>
</dbReference>
<dbReference type="PANTHER" id="PTHR10127">
    <property type="entry name" value="DISCOIDIN, CUB, EGF, LAMININ , AND ZINC METALLOPROTEASE DOMAIN CONTAINING"/>
    <property type="match status" value="1"/>
</dbReference>
<evidence type="ECO:0000256" key="9">
    <source>
        <dbReference type="ARBA" id="ARBA00023180"/>
    </source>
</evidence>
<dbReference type="InterPro" id="IPR006026">
    <property type="entry name" value="Peptidase_Metallo"/>
</dbReference>
<reference evidence="13 14" key="1">
    <citation type="submission" date="2024-05" db="EMBL/GenBank/DDBJ databases">
        <authorList>
            <person name="Wallberg A."/>
        </authorList>
    </citation>
    <scope>NUCLEOTIDE SEQUENCE [LARGE SCALE GENOMIC DNA]</scope>
</reference>
<keyword evidence="7" id="KW-0865">Zymogen</keyword>
<sequence length="274" mass="30921">MEGFEVLVLWAVVYCVSVSSVPLNEYKTESQLKHVNITIDTKYSSYITLSDVTADELGQYEGGDMIGHIPEMHNGLVDEKFRWQDGVVPYKIVGNFSLEQLTKIQQAFHTYHNVTDGCIRFVGRTDQHDYIQVKSNPSGCGSNVGRQGGIQVVNLQPPGCLYTPGTIQHEFLHALGFHHEQTRWDRDEYVTISWDYMKHGSEGNFAIHEEDKATGFGFPYDYQSVMHYGSNAFSVNHTADTITPVDPNAKIGQRKGLSDIDIAKLKKMYKCDTK</sequence>
<evidence type="ECO:0000256" key="11">
    <source>
        <dbReference type="RuleBase" id="RU361183"/>
    </source>
</evidence>
<dbReference type="InterPro" id="IPR034035">
    <property type="entry name" value="Astacin-like_dom"/>
</dbReference>
<dbReference type="Gene3D" id="3.40.390.10">
    <property type="entry name" value="Collagenase (Catalytic Domain)"/>
    <property type="match status" value="1"/>
</dbReference>
<evidence type="ECO:0000256" key="2">
    <source>
        <dbReference type="ARBA" id="ARBA00022723"/>
    </source>
</evidence>
<dbReference type="AlphaFoldDB" id="A0AAV2QI60"/>
<keyword evidence="5 10" id="KW-0862">Zinc</keyword>
<keyword evidence="9" id="KW-0325">Glycoprotein</keyword>
<feature type="domain" description="Peptidase M12A" evidence="12">
    <location>
        <begin position="74"/>
        <end position="272"/>
    </location>
</feature>
<evidence type="ECO:0000313" key="13">
    <source>
        <dbReference type="EMBL" id="CAL4083015.1"/>
    </source>
</evidence>
<proteinExistence type="predicted"/>
<feature type="chain" id="PRO_5043111874" description="Metalloendopeptidase" evidence="11">
    <location>
        <begin position="21"/>
        <end position="274"/>
    </location>
</feature>
<feature type="binding site" evidence="10">
    <location>
        <position position="169"/>
    </location>
    <ligand>
        <name>Zn(2+)</name>
        <dbReference type="ChEBI" id="CHEBI:29105"/>
        <note>catalytic</note>
    </ligand>
</feature>